<dbReference type="HOGENOM" id="CLU_003000_0_0_1"/>
<evidence type="ECO:0000256" key="1">
    <source>
        <dbReference type="SAM" id="MobiDB-lite"/>
    </source>
</evidence>
<keyword evidence="2" id="KW-0812">Transmembrane</keyword>
<dbReference type="PANTHER" id="PTHR37544">
    <property type="entry name" value="SPRAY-RELATED"/>
    <property type="match status" value="1"/>
</dbReference>
<proteinExistence type="predicted"/>
<feature type="transmembrane region" description="Helical" evidence="2">
    <location>
        <begin position="57"/>
        <end position="78"/>
    </location>
</feature>
<dbReference type="Pfam" id="PF11915">
    <property type="entry name" value="DUF3433"/>
    <property type="match status" value="2"/>
</dbReference>
<reference evidence="4" key="1">
    <citation type="journal article" date="2015" name="BMC Genomics">
        <title>Genomic and transcriptomic analysis of the endophytic fungus Pestalotiopsis fici reveals its lifestyle and high potential for synthesis of natural products.</title>
        <authorList>
            <person name="Wang X."/>
            <person name="Zhang X."/>
            <person name="Liu L."/>
            <person name="Xiang M."/>
            <person name="Wang W."/>
            <person name="Sun X."/>
            <person name="Che Y."/>
            <person name="Guo L."/>
            <person name="Liu G."/>
            <person name="Guo L."/>
            <person name="Wang C."/>
            <person name="Yin W.B."/>
            <person name="Stadler M."/>
            <person name="Zhang X."/>
            <person name="Liu X."/>
        </authorList>
    </citation>
    <scope>NUCLEOTIDE SEQUENCE [LARGE SCALE GENOMIC DNA]</scope>
    <source>
        <strain evidence="4">W106-1 / CGMCC3.15140</strain>
    </source>
</reference>
<dbReference type="RefSeq" id="XP_007830782.1">
    <property type="nucleotide sequence ID" value="XM_007832591.1"/>
</dbReference>
<dbReference type="OMA" id="MACNITL"/>
<feature type="compositionally biased region" description="Polar residues" evidence="1">
    <location>
        <begin position="30"/>
        <end position="43"/>
    </location>
</feature>
<dbReference type="PANTHER" id="PTHR37544:SF3">
    <property type="entry name" value="SPRAY"/>
    <property type="match status" value="1"/>
</dbReference>
<feature type="transmembrane region" description="Helical" evidence="2">
    <location>
        <begin position="93"/>
        <end position="111"/>
    </location>
</feature>
<feature type="transmembrane region" description="Helical" evidence="2">
    <location>
        <begin position="161"/>
        <end position="187"/>
    </location>
</feature>
<feature type="region of interest" description="Disordered" evidence="1">
    <location>
        <begin position="1"/>
        <end position="43"/>
    </location>
</feature>
<gene>
    <name evidence="3" type="ORF">PFICI_04010</name>
</gene>
<dbReference type="OrthoDB" id="5332281at2759"/>
<dbReference type="AlphaFoldDB" id="W3XIY9"/>
<dbReference type="EMBL" id="KI912110">
    <property type="protein sequence ID" value="ETS85985.1"/>
    <property type="molecule type" value="Genomic_DNA"/>
</dbReference>
<dbReference type="eggNOG" id="ENOG502QQ7D">
    <property type="taxonomic scope" value="Eukaryota"/>
</dbReference>
<evidence type="ECO:0000256" key="2">
    <source>
        <dbReference type="SAM" id="Phobius"/>
    </source>
</evidence>
<dbReference type="InParanoid" id="W3XIY9"/>
<dbReference type="KEGG" id="pfy:PFICI_04010"/>
<dbReference type="Proteomes" id="UP000030651">
    <property type="component" value="Unassembled WGS sequence"/>
</dbReference>
<organism evidence="3 4">
    <name type="scientific">Pestalotiopsis fici (strain W106-1 / CGMCC3.15140)</name>
    <dbReference type="NCBI Taxonomy" id="1229662"/>
    <lineage>
        <taxon>Eukaryota</taxon>
        <taxon>Fungi</taxon>
        <taxon>Dikarya</taxon>
        <taxon>Ascomycota</taxon>
        <taxon>Pezizomycotina</taxon>
        <taxon>Sordariomycetes</taxon>
        <taxon>Xylariomycetidae</taxon>
        <taxon>Amphisphaeriales</taxon>
        <taxon>Sporocadaceae</taxon>
        <taxon>Pestalotiopsis</taxon>
    </lineage>
</organism>
<dbReference type="GeneID" id="19269023"/>
<evidence type="ECO:0000313" key="3">
    <source>
        <dbReference type="EMBL" id="ETS85985.1"/>
    </source>
</evidence>
<accession>W3XIY9</accession>
<keyword evidence="4" id="KW-1185">Reference proteome</keyword>
<feature type="transmembrane region" description="Helical" evidence="2">
    <location>
        <begin position="709"/>
        <end position="731"/>
    </location>
</feature>
<feature type="transmembrane region" description="Helical" evidence="2">
    <location>
        <begin position="550"/>
        <end position="569"/>
    </location>
</feature>
<feature type="transmembrane region" description="Helical" evidence="2">
    <location>
        <begin position="774"/>
        <end position="797"/>
    </location>
</feature>
<feature type="transmembrane region" description="Helical" evidence="2">
    <location>
        <begin position="668"/>
        <end position="689"/>
    </location>
</feature>
<dbReference type="InterPro" id="IPR021840">
    <property type="entry name" value="DUF3433"/>
</dbReference>
<sequence length="1261" mass="138971">MSAESQQSRPLLPDGNGALPSERPIHSDNKQTPSQSLHKLQQSPLSHWRPPYLRRRVLAIFCGIFIALVIALSVLLSVSNNNTGLATGYQGDHYLWTYGPTAILTVIAALFNRVEYQSKMFAPWESLSRQHPAKGVDSVVLDYNSHLQPVAIHHAIRKRHFTVAIATTVSLLIKLLIVLSTGLITLLPMEVIDHSYSMILENEFRYSKTSSLGFGPAGNVTSPLYIMQSLQGNTGDRLEFVTGLFKNFAFPSLSTNLPAVAKFRATVDGLETWLDCNPANLTLPDFGGDERDFPAIYQYAPRTDITLTSSDCQMTLSLRDPPWDDAPGPDQRRFSRFVEQQCDGTTGDAGKRMALVTGVLEYFINETAPISSDCDSWSTCQNNQTYQDAIRTRGRLLQSAQLLCKPAYRITKINVVGNGTSTLSLEPAIGFPNVTLVTVTAWDIATAHFRSYAAAVDSAPSKEVRTNDGKTVVDYDVYSKGIIASLQTSDTEVDWVYDQGHIQELLDAYYRQFGAIIGQQMLLEPASIPMIGSATLVKNRLVVQQWPAELMIGVVVVSLLLTLLAILTVPQHGVLPRSPNTLLGTAVIVSHSPGLLAMLRDFGDVASHSLGKTLHQAVFHTRIIDNLADNEKVFAMIWNKPVRVGSTNMPRKIGQEKSDQKYPRILHLLPRLGLFLILLAFTVSLEMTLRKSNVNNGLGSAGENSSIHYLWTAMPTIIFGGLAMVFSSMDFNTRTIAMYWKLSKTVTTEIFVELDFLDVSILRAMYREARFRSFGALAMTTLMLFASLYTIFAGSLFQAVPYPMTFSTSLQVNGSMSTNSSLYTAADDEFLQDVGNTVSLIMSANLSFPQFTYKDLTFSQFMPAMLPTTNSTFDASTVPITAVIPAVRPAFDCRLYGRADIQSKVIMNYTAEASSDKDAEGNLIPTNPLELMIQDEQCNYFYRDPKQVGDLFKWNFTLVIWDATNVTYFGGGFTDDTKCSELLYIWGHLGHPEDGNITVQHVAALGCNQTLEVVDVDVHFTGAALEIDSKNPPNPRDESRRKTAVKVDTAGLYDYLPGSPLDNDIYLNHFFSPLIYSPWAVPLQMLGNASNDKDVQDAALSQQGILVSQMLNKQRVYGNTTDMMPGLSSEVQGANDARSYNASGIDATSSRRVVQDPVSTHVLEALLIASALLLIVAWALEPRTDIVPRDPRSIASMAAVIAGGNLLDLIPADVQRLSDKDLKDALRPDTKFWLGRGVAPGGKPLLQEDSDGMDRFGLYAR</sequence>
<name>W3XIY9_PESFW</name>
<evidence type="ECO:0000313" key="4">
    <source>
        <dbReference type="Proteomes" id="UP000030651"/>
    </source>
</evidence>
<keyword evidence="2" id="KW-1133">Transmembrane helix</keyword>
<protein>
    <submittedName>
        <fullName evidence="3">Uncharacterized protein</fullName>
    </submittedName>
</protein>
<keyword evidence="2" id="KW-0472">Membrane</keyword>